<accession>A0AAD9B3S1</accession>
<feature type="compositionally biased region" description="Pro residues" evidence="1">
    <location>
        <begin position="228"/>
        <end position="239"/>
    </location>
</feature>
<comment type="caution">
    <text evidence="2">The sequence shown here is derived from an EMBL/GenBank/DDBJ whole genome shotgun (WGS) entry which is preliminary data.</text>
</comment>
<dbReference type="GO" id="GO:0006915">
    <property type="term" value="P:apoptotic process"/>
    <property type="evidence" value="ECO:0007669"/>
    <property type="project" value="TreeGrafter"/>
</dbReference>
<proteinExistence type="predicted"/>
<name>A0AAD9B3S1_DISEL</name>
<feature type="region of interest" description="Disordered" evidence="1">
    <location>
        <begin position="1"/>
        <end position="34"/>
    </location>
</feature>
<evidence type="ECO:0000313" key="3">
    <source>
        <dbReference type="Proteomes" id="UP001228049"/>
    </source>
</evidence>
<dbReference type="PANTHER" id="PTHR12112:SF21">
    <property type="entry name" value="BCL-2_ADENOVIRUS E1B 19 KDA-INTERACTING PROTEIN 2-LIKE PROTEIN"/>
    <property type="match status" value="1"/>
</dbReference>
<reference evidence="2" key="1">
    <citation type="submission" date="2023-04" db="EMBL/GenBank/DDBJ databases">
        <title>Chromosome-level genome of Chaenocephalus aceratus.</title>
        <authorList>
            <person name="Park H."/>
        </authorList>
    </citation>
    <scope>NUCLEOTIDE SEQUENCE</scope>
    <source>
        <strain evidence="2">DE</strain>
        <tissue evidence="2">Muscle</tissue>
    </source>
</reference>
<sequence length="329" mass="35620">MESRGRGGGRGGGGGGRGGDTLSSSQQSGLLKTTKKKKVLVAPALSLSLGRSESMLSEDFPPAFLSPDEDFDLDGMETPSDSESLCFPVYELDLEDDLRRLGVATRRRAEFRSGPRSRFEFDSGSSSAAVGGQQEDVVDPQGTRWRCFSTGGPESRVNMSVLQPYLRVLSHGGYYGDGMNDIIVFASCYLPKNSLVNYQQVMDHLFRYVVGTLDLMVRENYLMQAPPPPSVVQQAPPPSVVQQAPPSSVVQQGAPPPLCCPAGGSPPSLCFQQAPPLPLLLRKNLKGFYVVHPTWYIKALATIIKPFIRSDSSPLGTALHCFYFSLGPL</sequence>
<evidence type="ECO:0000313" key="2">
    <source>
        <dbReference type="EMBL" id="KAK1876146.1"/>
    </source>
</evidence>
<dbReference type="Proteomes" id="UP001228049">
    <property type="component" value="Unassembled WGS sequence"/>
</dbReference>
<feature type="region of interest" description="Disordered" evidence="1">
    <location>
        <begin position="228"/>
        <end position="247"/>
    </location>
</feature>
<dbReference type="EMBL" id="JASDAP010000034">
    <property type="protein sequence ID" value="KAK1876146.1"/>
    <property type="molecule type" value="Genomic_DNA"/>
</dbReference>
<protein>
    <submittedName>
        <fullName evidence="2">Bcl-2/adenovirus E1B 19 kDa-interacting protein 2-like protein</fullName>
    </submittedName>
</protein>
<dbReference type="InterPro" id="IPR022181">
    <property type="entry name" value="Bcl2-/adenovirus-E1B"/>
</dbReference>
<organism evidence="2 3">
    <name type="scientific">Dissostichus eleginoides</name>
    <name type="common">Patagonian toothfish</name>
    <name type="synonym">Dissostichus amissus</name>
    <dbReference type="NCBI Taxonomy" id="100907"/>
    <lineage>
        <taxon>Eukaryota</taxon>
        <taxon>Metazoa</taxon>
        <taxon>Chordata</taxon>
        <taxon>Craniata</taxon>
        <taxon>Vertebrata</taxon>
        <taxon>Euteleostomi</taxon>
        <taxon>Actinopterygii</taxon>
        <taxon>Neopterygii</taxon>
        <taxon>Teleostei</taxon>
        <taxon>Neoteleostei</taxon>
        <taxon>Acanthomorphata</taxon>
        <taxon>Eupercaria</taxon>
        <taxon>Perciformes</taxon>
        <taxon>Notothenioidei</taxon>
        <taxon>Nototheniidae</taxon>
        <taxon>Dissostichus</taxon>
    </lineage>
</organism>
<dbReference type="PANTHER" id="PTHR12112">
    <property type="entry name" value="BNIP - RELATED"/>
    <property type="match status" value="1"/>
</dbReference>
<feature type="compositionally biased region" description="Gly residues" evidence="1">
    <location>
        <begin position="1"/>
        <end position="19"/>
    </location>
</feature>
<evidence type="ECO:0000256" key="1">
    <source>
        <dbReference type="SAM" id="MobiDB-lite"/>
    </source>
</evidence>
<dbReference type="AlphaFoldDB" id="A0AAD9B3S1"/>
<keyword evidence="3" id="KW-1185">Reference proteome</keyword>
<gene>
    <name evidence="2" type="ORF">KUDE01_015593</name>
</gene>
<dbReference type="Pfam" id="PF12496">
    <property type="entry name" value="BNIP2"/>
    <property type="match status" value="1"/>
</dbReference>
<dbReference type="GO" id="GO:0005737">
    <property type="term" value="C:cytoplasm"/>
    <property type="evidence" value="ECO:0007669"/>
    <property type="project" value="TreeGrafter"/>
</dbReference>